<evidence type="ECO:0000313" key="2">
    <source>
        <dbReference type="RefSeq" id="XP_045146631.1"/>
    </source>
</evidence>
<organism evidence="1 2">
    <name type="scientific">Echinops telfairi</name>
    <name type="common">Lesser hedgehog tenrec</name>
    <dbReference type="NCBI Taxonomy" id="9371"/>
    <lineage>
        <taxon>Eukaryota</taxon>
        <taxon>Metazoa</taxon>
        <taxon>Chordata</taxon>
        <taxon>Craniata</taxon>
        <taxon>Vertebrata</taxon>
        <taxon>Euteleostomi</taxon>
        <taxon>Mammalia</taxon>
        <taxon>Eutheria</taxon>
        <taxon>Afrotheria</taxon>
        <taxon>Tenrecidae</taxon>
        <taxon>Tenrecinae</taxon>
        <taxon>Echinops</taxon>
    </lineage>
</organism>
<dbReference type="RefSeq" id="XP_045146631.1">
    <property type="nucleotide sequence ID" value="XM_045290696.1"/>
</dbReference>
<reference evidence="2" key="1">
    <citation type="submission" date="2025-08" db="UniProtKB">
        <authorList>
            <consortium name="RefSeq"/>
        </authorList>
    </citation>
    <scope>IDENTIFICATION</scope>
</reference>
<gene>
    <name evidence="2" type="primary">GTSE1</name>
</gene>
<protein>
    <submittedName>
        <fullName evidence="2">G2 and S phase-expressed protein 1</fullName>
    </submittedName>
</protein>
<sequence>MDGGERGPGPAASLAGKEDLLLLADEKFDFDLSLSSSSANEDDEVFLGIKGSCSAAGVDLYTPAPESCFPWSPFTREKFEEVCKEAHLLALQIEGSSKDTEQPGRLRDAQGPEVFLQDSELKISLFEKGSTMQKSPASLKRETYCLAQSPLRGPPGRAQAPSTAHAPRSTPAPPSLGQTQASQPSAHPLSQLVVPKRNRSRLQPPRVPAVRGKSVPPPLEKPKKERPASLSTMKPPSVEPHREGLPERPTSGTHLALGKRALPVPNKLGPKRSLARPPGRTGSLPRRSAPSGPAVGATSRRVAPQARGAGQSGVRRTLSRPGASAPQQCRPPGPADAAGPQALPACVAEVPVEQPMADTAALSHPRTPESAGAGLDATFLLPESGQLDSAARTQRRRDSCLNPRTRALPTPTSQFKIPKFSIGVSPVSATPQRAQAPRPQACKSVGSSVPIVSKRGQGIRELPAPPKGSDPRGCSLCSEVGCTPSHLTELPGHRLPPLPPRKQLSARPSDSLSDGSPSPPSAMPQVLRFSPEKGDSTFQKVLTPEAAVTENSPLSEAVVDIQLAQLTITPEAKSPPLADLPLIDFNNSSEAGGHQPPSRPSADGRPLIDLMINTPDTSRDVTPKPLPGVGQLIDLASPLIQLSPAADKENVESPLLRF</sequence>
<dbReference type="Proteomes" id="UP000694863">
    <property type="component" value="Unplaced"/>
</dbReference>
<name>A0AC55D4F7_ECHTE</name>
<keyword evidence="1" id="KW-1185">Reference proteome</keyword>
<evidence type="ECO:0000313" key="1">
    <source>
        <dbReference type="Proteomes" id="UP000694863"/>
    </source>
</evidence>
<accession>A0AC55D4F7</accession>
<proteinExistence type="predicted"/>